<comment type="caution">
    <text evidence="16">The sequence shown here is derived from an EMBL/GenBank/DDBJ whole genome shotgun (WGS) entry which is preliminary data.</text>
</comment>
<gene>
    <name evidence="16" type="ORF">PRLR5076_07570</name>
</gene>
<dbReference type="GO" id="GO:0004527">
    <property type="term" value="F:exonuclease activity"/>
    <property type="evidence" value="ECO:0007669"/>
    <property type="project" value="UniProtKB-KW"/>
</dbReference>
<evidence type="ECO:0000313" key="16">
    <source>
        <dbReference type="EMBL" id="GJG57906.1"/>
    </source>
</evidence>
<dbReference type="InterPro" id="IPR000212">
    <property type="entry name" value="DNA_helicase_UvrD/REP"/>
</dbReference>
<dbReference type="Proteomes" id="UP000825483">
    <property type="component" value="Unassembled WGS sequence"/>
</dbReference>
<dbReference type="GO" id="GO:0005829">
    <property type="term" value="C:cytosol"/>
    <property type="evidence" value="ECO:0007669"/>
    <property type="project" value="TreeGrafter"/>
</dbReference>
<feature type="domain" description="UvrD-like helicase ATP-binding" evidence="15">
    <location>
        <begin position="4"/>
        <end position="496"/>
    </location>
</feature>
<evidence type="ECO:0000256" key="2">
    <source>
        <dbReference type="ARBA" id="ARBA00022741"/>
    </source>
</evidence>
<keyword evidence="3" id="KW-0227">DNA damage</keyword>
<comment type="catalytic activity">
    <reaction evidence="13">
        <text>ATP + H2O = ADP + phosphate + H(+)</text>
        <dbReference type="Rhea" id="RHEA:13065"/>
        <dbReference type="ChEBI" id="CHEBI:15377"/>
        <dbReference type="ChEBI" id="CHEBI:15378"/>
        <dbReference type="ChEBI" id="CHEBI:30616"/>
        <dbReference type="ChEBI" id="CHEBI:43474"/>
        <dbReference type="ChEBI" id="CHEBI:456216"/>
        <dbReference type="EC" id="5.6.2.4"/>
    </reaction>
</comment>
<evidence type="ECO:0000256" key="11">
    <source>
        <dbReference type="ARBA" id="ARBA00034617"/>
    </source>
</evidence>
<dbReference type="AlphaFoldDB" id="A0A9R1CUZ5"/>
<dbReference type="Pfam" id="PF00580">
    <property type="entry name" value="UvrD-helicase"/>
    <property type="match status" value="1"/>
</dbReference>
<dbReference type="Gene3D" id="3.90.320.10">
    <property type="match status" value="1"/>
</dbReference>
<dbReference type="PANTHER" id="PTHR11070:SF67">
    <property type="entry name" value="DNA 3'-5' HELICASE"/>
    <property type="match status" value="1"/>
</dbReference>
<dbReference type="Gene3D" id="3.40.50.300">
    <property type="entry name" value="P-loop containing nucleotide triphosphate hydrolases"/>
    <property type="match status" value="3"/>
</dbReference>
<dbReference type="SUPFAM" id="SSF52540">
    <property type="entry name" value="P-loop containing nucleoside triphosphate hydrolases"/>
    <property type="match status" value="1"/>
</dbReference>
<keyword evidence="10" id="KW-0413">Isomerase</keyword>
<keyword evidence="6" id="KW-0269">Exonuclease</keyword>
<name>A0A9R1CUZ5_9BACT</name>
<sequence>MNTPPSVSEEPAKTAATKPLTVYKASAGSGKTFTLAVEYISLLVKKPDAYREILAVTFTNKATAEMKMRIISQLYGIANNCEGSQGYLDAVKKKTGWNNDNVIRERCATALRLLMHHYHDFHVQTIDAFFQRVLRNLAHELDLANSLRVSLNDKEVEDEAVDEMIQSLGPTSKELKWITDYINTNIDDNKSWNVIGQIKEFGNNIFQDFYKKHRTTLDEKLNDKKFFGAFTARLRRQRDDAKKRISDSAQRILDKLDENGMNDPDVFSYGTRGSILMTIRRVADGIFDGQPTGSRIASAIDDAKKWAKKGSPQADSLIALADSCLCNWLSEMEDSRHREWKNYESAVLTLRHLSQLRLLRAIGSTVDALNHDAGRFPLSETQMLLNEFIKDQDAPFIFEKIGTRLQHIMIDEFQDTSTVQWDNFKVLLKNCISEQDSHSLIVGDVKQSIYRWRNGDWRLINRFVGDDDRRDIKDRNNGFADYLVNVTTLDRNYRSKGRVVNFNNKFFVEAATQEGDRLRADGLKDEDVDQLLSAYSDVVQDFNEDDVSGSVRITLLPSTSSKKKNNDGDDDRTEEAVSYREKVIGTVLDTVADMIGRGIATKKIAILVRANKEIPDIADAFAKDDRLKDVRLVSDEAFRLDSSIAVNMIITAMRLLLRNDDSVARAELAKNYHEYILKDGLTATKLIMSREQIDSQLPKEFVEKIDELAAKPVTDLVDKIIELFGLDTLTDQSAYLCSFQDVLANFMQDGPSDIAAFLRQWDDTIHQNTIQSDEVNGIRLISIHKSKGLEFANVIIPFCDWQLEKTNTIWCETGSKGAPYDELPVIPVDFSQQAMTGTVYEDDYREEHLQNVVDNLNLLYVAFTRAGENLVVIGKRKSTKNKKGKDAKATGSNRSELLENCLAKVAAECGAELVVPDDDKEPIDFRYGEMYVNRDNENNEKKKDNVFEQAPESRKINFCSYDLSHKTLDFKQSNDSYELINGDDATGDDKYRYIKLGNVLHNIFAHIRTTADIEPQLNDMEQEGVIYSEELDAARLRSSIERAMANPQVKDWFSPGWQLYNECAIIEYDAEKKDLIEHRPDRVMTDGHQWIVVDFKFGQRNDSAYSEQVRGYINLLRRMGNENVTGYIWYVMRNEIVPVADDE</sequence>
<keyword evidence="4 14" id="KW-0378">Hydrolase</keyword>
<evidence type="ECO:0000256" key="6">
    <source>
        <dbReference type="ARBA" id="ARBA00022839"/>
    </source>
</evidence>
<dbReference type="PROSITE" id="PS51198">
    <property type="entry name" value="UVRD_HELICASE_ATP_BIND"/>
    <property type="match status" value="1"/>
</dbReference>
<comment type="catalytic activity">
    <reaction evidence="11">
        <text>Couples ATP hydrolysis with the unwinding of duplex DNA by translocating in the 3'-5' direction.</text>
        <dbReference type="EC" id="5.6.2.4"/>
    </reaction>
</comment>
<dbReference type="GO" id="GO:0000725">
    <property type="term" value="P:recombinational repair"/>
    <property type="evidence" value="ECO:0007669"/>
    <property type="project" value="TreeGrafter"/>
</dbReference>
<dbReference type="InterPro" id="IPR011604">
    <property type="entry name" value="PDDEXK-like_dom_sf"/>
</dbReference>
<evidence type="ECO:0000256" key="7">
    <source>
        <dbReference type="ARBA" id="ARBA00022840"/>
    </source>
</evidence>
<evidence type="ECO:0000256" key="9">
    <source>
        <dbReference type="ARBA" id="ARBA00023204"/>
    </source>
</evidence>
<keyword evidence="2 14" id="KW-0547">Nucleotide-binding</keyword>
<feature type="binding site" evidence="14">
    <location>
        <begin position="25"/>
        <end position="32"/>
    </location>
    <ligand>
        <name>ATP</name>
        <dbReference type="ChEBI" id="CHEBI:30616"/>
    </ligand>
</feature>
<dbReference type="Pfam" id="PF13361">
    <property type="entry name" value="UvrD_C"/>
    <property type="match status" value="1"/>
</dbReference>
<protein>
    <recommendedName>
        <fullName evidence="12">DNA 3'-5' helicase</fullName>
        <ecNumber evidence="12">5.6.2.4</ecNumber>
    </recommendedName>
</protein>
<keyword evidence="7 14" id="KW-0067">ATP-binding</keyword>
<dbReference type="PANTHER" id="PTHR11070">
    <property type="entry name" value="UVRD / RECB / PCRA DNA HELICASE FAMILY MEMBER"/>
    <property type="match status" value="1"/>
</dbReference>
<keyword evidence="8" id="KW-0238">DNA-binding</keyword>
<dbReference type="Gene3D" id="1.10.3170.10">
    <property type="entry name" value="Recbcd, chain B, domain 2"/>
    <property type="match status" value="1"/>
</dbReference>
<evidence type="ECO:0000256" key="14">
    <source>
        <dbReference type="PROSITE-ProRule" id="PRU00560"/>
    </source>
</evidence>
<dbReference type="EMBL" id="BPUB01000001">
    <property type="protein sequence ID" value="GJG57906.1"/>
    <property type="molecule type" value="Genomic_DNA"/>
</dbReference>
<evidence type="ECO:0000256" key="5">
    <source>
        <dbReference type="ARBA" id="ARBA00022806"/>
    </source>
</evidence>
<keyword evidence="1" id="KW-0540">Nuclease</keyword>
<dbReference type="GO" id="GO:0003677">
    <property type="term" value="F:DNA binding"/>
    <property type="evidence" value="ECO:0007669"/>
    <property type="project" value="UniProtKB-KW"/>
</dbReference>
<evidence type="ECO:0000256" key="10">
    <source>
        <dbReference type="ARBA" id="ARBA00023235"/>
    </source>
</evidence>
<dbReference type="InterPro" id="IPR014016">
    <property type="entry name" value="UvrD-like_ATP-bd"/>
</dbReference>
<reference evidence="16" key="1">
    <citation type="journal article" date="2022" name="Int. J. Syst. Evol. Microbiol.">
        <title>Prevotella lacticifex sp. nov., isolated from the rumen of cows.</title>
        <authorList>
            <person name="Shinkai T."/>
            <person name="Ikeyama N."/>
            <person name="Kumagai M."/>
            <person name="Ohmori H."/>
            <person name="Sakamoto M."/>
            <person name="Ohkuma M."/>
            <person name="Mitsumori M."/>
        </authorList>
    </citation>
    <scope>NUCLEOTIDE SEQUENCE</scope>
    <source>
        <strain evidence="16">R5076</strain>
    </source>
</reference>
<evidence type="ECO:0000256" key="4">
    <source>
        <dbReference type="ARBA" id="ARBA00022801"/>
    </source>
</evidence>
<evidence type="ECO:0000256" key="8">
    <source>
        <dbReference type="ARBA" id="ARBA00023125"/>
    </source>
</evidence>
<evidence type="ECO:0000256" key="1">
    <source>
        <dbReference type="ARBA" id="ARBA00022722"/>
    </source>
</evidence>
<evidence type="ECO:0000256" key="12">
    <source>
        <dbReference type="ARBA" id="ARBA00034808"/>
    </source>
</evidence>
<proteinExistence type="predicted"/>
<dbReference type="GO" id="GO:0043138">
    <property type="term" value="F:3'-5' DNA helicase activity"/>
    <property type="evidence" value="ECO:0007669"/>
    <property type="project" value="UniProtKB-EC"/>
</dbReference>
<dbReference type="RefSeq" id="WP_223930100.1">
    <property type="nucleotide sequence ID" value="NZ_BPTU01000004.1"/>
</dbReference>
<evidence type="ECO:0000313" key="17">
    <source>
        <dbReference type="Proteomes" id="UP000825483"/>
    </source>
</evidence>
<evidence type="ECO:0000256" key="3">
    <source>
        <dbReference type="ARBA" id="ARBA00022763"/>
    </source>
</evidence>
<dbReference type="GeneID" id="72468811"/>
<organism evidence="16 17">
    <name type="scientific">Prevotella lacticifex</name>
    <dbReference type="NCBI Taxonomy" id="2854755"/>
    <lineage>
        <taxon>Bacteria</taxon>
        <taxon>Pseudomonadati</taxon>
        <taxon>Bacteroidota</taxon>
        <taxon>Bacteroidia</taxon>
        <taxon>Bacteroidales</taxon>
        <taxon>Prevotellaceae</taxon>
        <taxon>Prevotella</taxon>
    </lineage>
</organism>
<keyword evidence="9" id="KW-0234">DNA repair</keyword>
<dbReference type="InterPro" id="IPR027417">
    <property type="entry name" value="P-loop_NTPase"/>
</dbReference>
<dbReference type="InterPro" id="IPR014017">
    <property type="entry name" value="DNA_helicase_UvrD-like_C"/>
</dbReference>
<accession>A0A9R1CUZ5</accession>
<evidence type="ECO:0000259" key="15">
    <source>
        <dbReference type="PROSITE" id="PS51198"/>
    </source>
</evidence>
<dbReference type="GO" id="GO:0005524">
    <property type="term" value="F:ATP binding"/>
    <property type="evidence" value="ECO:0007669"/>
    <property type="project" value="UniProtKB-UniRule"/>
</dbReference>
<keyword evidence="5 14" id="KW-0347">Helicase</keyword>
<keyword evidence="17" id="KW-1185">Reference proteome</keyword>
<dbReference type="EC" id="5.6.2.4" evidence="12"/>
<evidence type="ECO:0000256" key="13">
    <source>
        <dbReference type="ARBA" id="ARBA00048988"/>
    </source>
</evidence>